<evidence type="ECO:0000256" key="1">
    <source>
        <dbReference type="SAM" id="MobiDB-lite"/>
    </source>
</evidence>
<evidence type="ECO:0000313" key="3">
    <source>
        <dbReference type="Ensembl" id="ENSCJPP00005023292.1"/>
    </source>
</evidence>
<feature type="compositionally biased region" description="Basic and acidic residues" evidence="1">
    <location>
        <begin position="30"/>
        <end position="42"/>
    </location>
</feature>
<protein>
    <submittedName>
        <fullName evidence="3">Lysine rich nucleolar protein 1</fullName>
    </submittedName>
</protein>
<reference evidence="3" key="3">
    <citation type="submission" date="2025-09" db="UniProtKB">
        <authorList>
            <consortium name="Ensembl"/>
        </authorList>
    </citation>
    <scope>IDENTIFICATION</scope>
</reference>
<reference evidence="3" key="2">
    <citation type="submission" date="2025-08" db="UniProtKB">
        <authorList>
            <consortium name="Ensembl"/>
        </authorList>
    </citation>
    <scope>IDENTIFICATION</scope>
</reference>
<feature type="region of interest" description="Disordered" evidence="1">
    <location>
        <begin position="193"/>
        <end position="396"/>
    </location>
</feature>
<feature type="domain" description="Small acidic protein-like" evidence="2">
    <location>
        <begin position="462"/>
        <end position="535"/>
    </location>
</feature>
<dbReference type="AlphaFoldDB" id="A0A8C2U4Q8"/>
<feature type="compositionally biased region" description="Basic and acidic residues" evidence="1">
    <location>
        <begin position="250"/>
        <end position="277"/>
    </location>
</feature>
<feature type="compositionally biased region" description="Basic residues" evidence="1">
    <location>
        <begin position="213"/>
        <end position="223"/>
    </location>
</feature>
<gene>
    <name evidence="3" type="primary">KNOP1</name>
</gene>
<feature type="compositionally biased region" description="Basic and acidic residues" evidence="1">
    <location>
        <begin position="201"/>
        <end position="212"/>
    </location>
</feature>
<name>A0A8C2U4Q8_COTJA</name>
<feature type="region of interest" description="Disordered" evidence="1">
    <location>
        <begin position="1"/>
        <end position="119"/>
    </location>
</feature>
<keyword evidence="4" id="KW-1185">Reference proteome</keyword>
<feature type="compositionally biased region" description="Basic residues" evidence="1">
    <location>
        <begin position="1"/>
        <end position="20"/>
    </location>
</feature>
<dbReference type="PANTHER" id="PTHR22426:SF1">
    <property type="entry name" value="LYSINE-RICH NUCLEOLAR PROTEIN 1"/>
    <property type="match status" value="1"/>
</dbReference>
<organism evidence="3 4">
    <name type="scientific">Coturnix japonica</name>
    <name type="common">Japanese quail</name>
    <name type="synonym">Coturnix coturnix japonica</name>
    <dbReference type="NCBI Taxonomy" id="93934"/>
    <lineage>
        <taxon>Eukaryota</taxon>
        <taxon>Metazoa</taxon>
        <taxon>Chordata</taxon>
        <taxon>Craniata</taxon>
        <taxon>Vertebrata</taxon>
        <taxon>Euteleostomi</taxon>
        <taxon>Archelosauria</taxon>
        <taxon>Archosauria</taxon>
        <taxon>Dinosauria</taxon>
        <taxon>Saurischia</taxon>
        <taxon>Theropoda</taxon>
        <taxon>Coelurosauria</taxon>
        <taxon>Aves</taxon>
        <taxon>Neognathae</taxon>
        <taxon>Galloanserae</taxon>
        <taxon>Galliformes</taxon>
        <taxon>Phasianidae</taxon>
        <taxon>Perdicinae</taxon>
        <taxon>Coturnix</taxon>
    </lineage>
</organism>
<reference evidence="3" key="1">
    <citation type="submission" date="2015-11" db="EMBL/GenBank/DDBJ databases">
        <authorList>
            <consortium name="International Coturnix japonica Genome Analysis Consortium"/>
            <person name="Warren W."/>
            <person name="Burt D.W."/>
            <person name="Antin P.B."/>
            <person name="Lanford R."/>
            <person name="Gros J."/>
            <person name="Wilson R.K."/>
        </authorList>
    </citation>
    <scope>NUCLEOTIDE SEQUENCE [LARGE SCALE GENOMIC DNA]</scope>
</reference>
<dbReference type="Ensembl" id="ENSCJPT00005031942.1">
    <property type="protein sequence ID" value="ENSCJPP00005023292.1"/>
    <property type="gene ID" value="ENSCJPG00005018505.1"/>
</dbReference>
<feature type="compositionally biased region" description="Polar residues" evidence="1">
    <location>
        <begin position="107"/>
        <end position="119"/>
    </location>
</feature>
<dbReference type="OrthoDB" id="9451331at2759"/>
<feature type="compositionally biased region" description="Basic and acidic residues" evidence="1">
    <location>
        <begin position="287"/>
        <end position="309"/>
    </location>
</feature>
<proteinExistence type="predicted"/>
<dbReference type="CTD" id="400506"/>
<dbReference type="PANTHER" id="PTHR22426">
    <property type="entry name" value="ARGININE_SERINE-RICH COILED-COIL PROTEIN 2"/>
    <property type="match status" value="1"/>
</dbReference>
<feature type="compositionally biased region" description="Basic residues" evidence="1">
    <location>
        <begin position="53"/>
        <end position="62"/>
    </location>
</feature>
<evidence type="ECO:0000259" key="2">
    <source>
        <dbReference type="Pfam" id="PF15477"/>
    </source>
</evidence>
<dbReference type="KEGG" id="cjo:107321014"/>
<dbReference type="GeneID" id="107321014"/>
<evidence type="ECO:0000313" key="4">
    <source>
        <dbReference type="Proteomes" id="UP000694412"/>
    </source>
</evidence>
<dbReference type="InterPro" id="IPR028124">
    <property type="entry name" value="SMAP_dom"/>
</dbReference>
<feature type="compositionally biased region" description="Basic and acidic residues" evidence="1">
    <location>
        <begin position="69"/>
        <end position="83"/>
    </location>
</feature>
<dbReference type="Pfam" id="PF15477">
    <property type="entry name" value="SMAP"/>
    <property type="match status" value="1"/>
</dbReference>
<dbReference type="Proteomes" id="UP000694412">
    <property type="component" value="Chromosome 14"/>
</dbReference>
<sequence length="558" mass="63679">MTVNKKRKQAHEKPAEKKKKVTEAEDEDCSETKTKGRKKESVTEDEYSDQLNLKKKKNKKRKVSFEFPEEARSDLYVEGHRDLEQEESDIECSKGKGGKKKRKKDQCNASLSLESKQNSDVGLSNRYLDDIQVNKCAFTKSGRNNTLNLKLDGEVTKKKKKDTFSLEFTDILNSEYKQSQKGCKETNVHISEGRSIAGESHGTDTIHNDEKSYKKRKKRKKKKSDSFLPLADNQNSISADHYSPTAINDFGERHRKEMRLTDKEERDTTENPESVRETKKKKKKKSKDVSSLKCKDGHCYSQRDLDEHLPTSQEVESEEEEPGRKLGKQSQKITPLEINKKNKERKMKPAECVTGDTAGDGVLCNSSHMLSDKKRKKVPEDSAEESRSNTSVKKKKIKIEDRGDKMLEDVDDVIIQGKKGNCDEMNIDKVRQQALQEETDRESGKMNILSPKENTDTKIGQWSTAAFQTSEQGMKFLRLMGGFKKGSAPVEGLSVTTNKPNMALNREGEEKLQQSLKMEFDKAMDLKQHKRIGLGFHPAANKKVYIDKYASRSIKFED</sequence>
<feature type="compositionally biased region" description="Basic and acidic residues" evidence="1">
    <location>
        <begin position="378"/>
        <end position="387"/>
    </location>
</feature>
<accession>A0A8C2U4Q8</accession>
<dbReference type="RefSeq" id="XP_015732974.1">
    <property type="nucleotide sequence ID" value="XM_015877488.2"/>
</dbReference>
<dbReference type="GeneTree" id="ENSGT00500000044955"/>
<feature type="region of interest" description="Disordered" evidence="1">
    <location>
        <begin position="435"/>
        <end position="457"/>
    </location>
</feature>